<dbReference type="SUPFAM" id="SSF53743">
    <property type="entry name" value="FucI/AraA N-terminal and middle domains"/>
    <property type="match status" value="1"/>
</dbReference>
<evidence type="ECO:0000313" key="4">
    <source>
        <dbReference type="EMBL" id="MDQ0291546.1"/>
    </source>
</evidence>
<dbReference type="AlphaFoldDB" id="A0AAE3VJN5"/>
<evidence type="ECO:0000256" key="2">
    <source>
        <dbReference type="ARBA" id="ARBA00023277"/>
    </source>
</evidence>
<dbReference type="InterPro" id="IPR015888">
    <property type="entry name" value="Fuc_isomerase_C"/>
</dbReference>
<dbReference type="GO" id="GO:0005737">
    <property type="term" value="C:cytoplasm"/>
    <property type="evidence" value="ECO:0007669"/>
    <property type="project" value="InterPro"/>
</dbReference>
<dbReference type="Proteomes" id="UP001238163">
    <property type="component" value="Unassembled WGS sequence"/>
</dbReference>
<evidence type="ECO:0000256" key="1">
    <source>
        <dbReference type="ARBA" id="ARBA00023235"/>
    </source>
</evidence>
<evidence type="ECO:0000313" key="5">
    <source>
        <dbReference type="Proteomes" id="UP001238163"/>
    </source>
</evidence>
<name>A0AAE3VJN5_9BACT</name>
<dbReference type="CDD" id="cd00578">
    <property type="entry name" value="L-fuc_L-ara-isomerases"/>
    <property type="match status" value="1"/>
</dbReference>
<dbReference type="InterPro" id="IPR004216">
    <property type="entry name" value="Fuc/Ara_isomerase_C"/>
</dbReference>
<dbReference type="EMBL" id="JAUSVL010000001">
    <property type="protein sequence ID" value="MDQ0291546.1"/>
    <property type="molecule type" value="Genomic_DNA"/>
</dbReference>
<feature type="domain" description="L-fucose isomerase C-terminal" evidence="3">
    <location>
        <begin position="357"/>
        <end position="447"/>
    </location>
</feature>
<dbReference type="PANTHER" id="PTHR36120:SF1">
    <property type="entry name" value="L-FUCOSE ISOMERASE C-TERMINAL DOMAIN-CONTAINING PROTEIN"/>
    <property type="match status" value="1"/>
</dbReference>
<dbReference type="GO" id="GO:0008736">
    <property type="term" value="F:L-fucose isomerase activity"/>
    <property type="evidence" value="ECO:0007669"/>
    <property type="project" value="InterPro"/>
</dbReference>
<accession>A0AAE3VJN5</accession>
<protein>
    <submittedName>
        <fullName evidence="4">L-fucose isomerase-like protein</fullName>
    </submittedName>
</protein>
<reference evidence="4" key="1">
    <citation type="submission" date="2023-07" db="EMBL/GenBank/DDBJ databases">
        <title>Genomic Encyclopedia of Type Strains, Phase IV (KMG-IV): sequencing the most valuable type-strain genomes for metagenomic binning, comparative biology and taxonomic classification.</title>
        <authorList>
            <person name="Goeker M."/>
        </authorList>
    </citation>
    <scope>NUCLEOTIDE SEQUENCE</scope>
    <source>
        <strain evidence="4">DSM 24202</strain>
    </source>
</reference>
<dbReference type="GO" id="GO:0006004">
    <property type="term" value="P:fucose metabolic process"/>
    <property type="evidence" value="ECO:0007669"/>
    <property type="project" value="InterPro"/>
</dbReference>
<proteinExistence type="predicted"/>
<dbReference type="SUPFAM" id="SSF50443">
    <property type="entry name" value="FucI/AraA C-terminal domain-like"/>
    <property type="match status" value="1"/>
</dbReference>
<dbReference type="Pfam" id="PF02952">
    <property type="entry name" value="Fucose_iso_C"/>
    <property type="match status" value="1"/>
</dbReference>
<organism evidence="4 5">
    <name type="scientific">Oligosphaera ethanolica</name>
    <dbReference type="NCBI Taxonomy" id="760260"/>
    <lineage>
        <taxon>Bacteria</taxon>
        <taxon>Pseudomonadati</taxon>
        <taxon>Lentisphaerota</taxon>
        <taxon>Oligosphaeria</taxon>
        <taxon>Oligosphaerales</taxon>
        <taxon>Oligosphaeraceae</taxon>
        <taxon>Oligosphaera</taxon>
    </lineage>
</organism>
<sequence length="450" mass="50076">MKTLKLGYLPLCKGSWINDRLDKELKDSLAALKSLGHDVVDCGKLITTDTDADEACELFQKANIDVLVVHHLAFPLGAITPSLARRLGVPVILWSTPEQPYRNPAYRLEANSFCASNMTANHLWRVNHPFAFVYGELDQAMAEMKEELKVFASIEQMKGFRVGSVGGRVPGFFTSTFNEMMLREKFGVEVENITMLELVEVARSLKGKDLPEARKVVLDNAKQGDISDEELDLAVALYAAFCQLRKKYRLNAWAVRCWPEFSDIYGIGVCHILGCLTGHDCAAACEGDVYGAVAMTIGENFSGGKTFFADLVIFDEKDNSGIFWHCGAAPACLCRPGFEPCIRKHPVIDGGGKKGVAVEFPLKPGKVTICRLGEKPDGTFRLMMFSGEAVETEQCLRSNPLKVKFNGKVRDLINKIVYNGFEHHYVVSYGDIAQHLREFARLMNIELLEF</sequence>
<keyword evidence="5" id="KW-1185">Reference proteome</keyword>
<keyword evidence="1 4" id="KW-0413">Isomerase</keyword>
<gene>
    <name evidence="4" type="ORF">J3R75_003653</name>
</gene>
<evidence type="ECO:0000259" key="3">
    <source>
        <dbReference type="Pfam" id="PF02952"/>
    </source>
</evidence>
<dbReference type="PANTHER" id="PTHR36120">
    <property type="entry name" value="FUCOSE ISOMERASE"/>
    <property type="match status" value="1"/>
</dbReference>
<keyword evidence="2" id="KW-0119">Carbohydrate metabolism</keyword>
<dbReference type="InterPro" id="IPR009015">
    <property type="entry name" value="Fucose_isomerase_N/cen_sf"/>
</dbReference>
<dbReference type="RefSeq" id="WP_307264480.1">
    <property type="nucleotide sequence ID" value="NZ_JAUSVL010000001.1"/>
</dbReference>
<comment type="caution">
    <text evidence="4">The sequence shown here is derived from an EMBL/GenBank/DDBJ whole genome shotgun (WGS) entry which is preliminary data.</text>
</comment>